<name>A0A0E9RU80_ANGAN</name>
<dbReference type="EMBL" id="GBXM01076749">
    <property type="protein sequence ID" value="JAH31828.1"/>
    <property type="molecule type" value="Transcribed_RNA"/>
</dbReference>
<dbReference type="AlphaFoldDB" id="A0A0E9RU80"/>
<reference evidence="1" key="2">
    <citation type="journal article" date="2015" name="Fish Shellfish Immunol.">
        <title>Early steps in the European eel (Anguilla anguilla)-Vibrio vulnificus interaction in the gills: Role of the RtxA13 toxin.</title>
        <authorList>
            <person name="Callol A."/>
            <person name="Pajuelo D."/>
            <person name="Ebbesson L."/>
            <person name="Teles M."/>
            <person name="MacKenzie S."/>
            <person name="Amaro C."/>
        </authorList>
    </citation>
    <scope>NUCLEOTIDE SEQUENCE</scope>
</reference>
<proteinExistence type="predicted"/>
<protein>
    <submittedName>
        <fullName evidence="1">Uncharacterized protein</fullName>
    </submittedName>
</protein>
<evidence type="ECO:0000313" key="1">
    <source>
        <dbReference type="EMBL" id="JAH31828.1"/>
    </source>
</evidence>
<sequence>MHCACHLHMLWSHYNPHCQEVKVSVVVCN</sequence>
<organism evidence="1">
    <name type="scientific">Anguilla anguilla</name>
    <name type="common">European freshwater eel</name>
    <name type="synonym">Muraena anguilla</name>
    <dbReference type="NCBI Taxonomy" id="7936"/>
    <lineage>
        <taxon>Eukaryota</taxon>
        <taxon>Metazoa</taxon>
        <taxon>Chordata</taxon>
        <taxon>Craniata</taxon>
        <taxon>Vertebrata</taxon>
        <taxon>Euteleostomi</taxon>
        <taxon>Actinopterygii</taxon>
        <taxon>Neopterygii</taxon>
        <taxon>Teleostei</taxon>
        <taxon>Anguilliformes</taxon>
        <taxon>Anguillidae</taxon>
        <taxon>Anguilla</taxon>
    </lineage>
</organism>
<accession>A0A0E9RU80</accession>
<reference evidence="1" key="1">
    <citation type="submission" date="2014-11" db="EMBL/GenBank/DDBJ databases">
        <authorList>
            <person name="Amaro Gonzalez C."/>
        </authorList>
    </citation>
    <scope>NUCLEOTIDE SEQUENCE</scope>
</reference>